<evidence type="ECO:0000313" key="3">
    <source>
        <dbReference type="Proteomes" id="UP000186817"/>
    </source>
</evidence>
<protein>
    <recommendedName>
        <fullName evidence="4">Reverse transcriptase Ty1/copia-type domain-containing protein</fullName>
    </recommendedName>
</protein>
<dbReference type="AlphaFoldDB" id="A0A1Q9CBW6"/>
<dbReference type="Gene3D" id="3.40.10.10">
    <property type="entry name" value="DNA Methylphosphotriester Repair Domain"/>
    <property type="match status" value="1"/>
</dbReference>
<sequence>MPDLYPGEDRYLRLQRKLRSEGKSYDKQALDDSARREHEWIEFHLDLEREKKKELEVDRVRRVREEEFHDVAEWFVMDDTDGDGEWYVVGETNSPDVVRAVQTEERDAQGNQIKSAGIVPDEFTELLDSTQNGKWTVMDDGRSEGVLGPTYHGDGNPLSELEMQKSALKLKNEGKDTPALVAIRSWICAKNWYWMEKGEQLEEVLDMLATDLSVSNGGRVSQEEDVFHWDEHEDLTAVEGEDIEYEDLVEEEMEDAPKNDQGESPPEVRPEELDSMDQEAAVEELNRLSKIGVIEEFAESGASGSEKRMDLREVYDWRYRDGKWRRRCRIVAREYRAGATSTAETFSPTASNAAARLVLILHLLNPTWVILVLDIKDAYLQVPQQEEVLVTISDWMKKDNEKMVYGLSKNWRKYSEWKKKEDKSKELGPEETKRFRSGENVSYKIGTVKTVLNVADLNTKKLTYARRAFLMYFLSQVEYSEGEEITHTGVDEYEKYEQEKKLKEYVSSGQVKDLIRLIQVFSVIKPVTAAVWIKEEDFQPGSTDAMEEVKYSRSEVMMLITVLVLVIPYIYMAVRKVYGEWTRISMIGKVRINSSSKNYIFHRTTCRYVQGRARNGYFIHLEYDVAVEQGYRPCYVCFPEAKKAQKTLCADEDDEWELTSESTENTENDGCGKKCTRCKVLKCTRKKPDHVYCSCTVCIQKYTEDLWRGQYDKVPEPSSSSTQGPTGQKGSGTLEYMPPHVNTKGNRPAGQGGKSGKRGRAAMEPVAEEQNGPTLPESFTQSTPALEEQPPTYEDMIVDPGTPDSTEERTMGPPDLYL</sequence>
<evidence type="ECO:0000313" key="2">
    <source>
        <dbReference type="EMBL" id="OLP80317.1"/>
    </source>
</evidence>
<gene>
    <name evidence="2" type="ORF">AK812_SmicGene39289</name>
</gene>
<dbReference type="EMBL" id="LSRX01001389">
    <property type="protein sequence ID" value="OLP80317.1"/>
    <property type="molecule type" value="Genomic_DNA"/>
</dbReference>
<feature type="region of interest" description="Disordered" evidence="1">
    <location>
        <begin position="252"/>
        <end position="271"/>
    </location>
</feature>
<accession>A0A1Q9CBW6</accession>
<organism evidence="2 3">
    <name type="scientific">Symbiodinium microadriaticum</name>
    <name type="common">Dinoflagellate</name>
    <name type="synonym">Zooxanthella microadriatica</name>
    <dbReference type="NCBI Taxonomy" id="2951"/>
    <lineage>
        <taxon>Eukaryota</taxon>
        <taxon>Sar</taxon>
        <taxon>Alveolata</taxon>
        <taxon>Dinophyceae</taxon>
        <taxon>Suessiales</taxon>
        <taxon>Symbiodiniaceae</taxon>
        <taxon>Symbiodinium</taxon>
    </lineage>
</organism>
<dbReference type="OrthoDB" id="451419at2759"/>
<keyword evidence="3" id="KW-1185">Reference proteome</keyword>
<dbReference type="InterPro" id="IPR035451">
    <property type="entry name" value="Ada-like_dom_sf"/>
</dbReference>
<feature type="compositionally biased region" description="Polar residues" evidence="1">
    <location>
        <begin position="717"/>
        <end position="728"/>
    </location>
</feature>
<reference evidence="2 3" key="1">
    <citation type="submission" date="2016-02" db="EMBL/GenBank/DDBJ databases">
        <title>Genome analysis of coral dinoflagellate symbionts highlights evolutionary adaptations to a symbiotic lifestyle.</title>
        <authorList>
            <person name="Aranda M."/>
            <person name="Li Y."/>
            <person name="Liew Y.J."/>
            <person name="Baumgarten S."/>
            <person name="Simakov O."/>
            <person name="Wilson M."/>
            <person name="Piel J."/>
            <person name="Ashoor H."/>
            <person name="Bougouffa S."/>
            <person name="Bajic V.B."/>
            <person name="Ryu T."/>
            <person name="Ravasi T."/>
            <person name="Bayer T."/>
            <person name="Micklem G."/>
            <person name="Kim H."/>
            <person name="Bhak J."/>
            <person name="Lajeunesse T.C."/>
            <person name="Voolstra C.R."/>
        </authorList>
    </citation>
    <scope>NUCLEOTIDE SEQUENCE [LARGE SCALE GENOMIC DNA]</scope>
    <source>
        <strain evidence="2 3">CCMP2467</strain>
    </source>
</reference>
<evidence type="ECO:0000256" key="1">
    <source>
        <dbReference type="SAM" id="MobiDB-lite"/>
    </source>
</evidence>
<feature type="region of interest" description="Disordered" evidence="1">
    <location>
        <begin position="711"/>
        <end position="818"/>
    </location>
</feature>
<feature type="compositionally biased region" description="Polar residues" evidence="1">
    <location>
        <begin position="771"/>
        <end position="784"/>
    </location>
</feature>
<evidence type="ECO:0008006" key="4">
    <source>
        <dbReference type="Google" id="ProtNLM"/>
    </source>
</evidence>
<proteinExistence type="predicted"/>
<name>A0A1Q9CBW6_SYMMI</name>
<dbReference type="Proteomes" id="UP000186817">
    <property type="component" value="Unassembled WGS sequence"/>
</dbReference>
<comment type="caution">
    <text evidence="2">The sequence shown here is derived from an EMBL/GenBank/DDBJ whole genome shotgun (WGS) entry which is preliminary data.</text>
</comment>
<feature type="compositionally biased region" description="Basic and acidic residues" evidence="1">
    <location>
        <begin position="255"/>
        <end position="271"/>
    </location>
</feature>
<dbReference type="SUPFAM" id="SSF57884">
    <property type="entry name" value="Ada DNA repair protein, N-terminal domain (N-Ada 10)"/>
    <property type="match status" value="1"/>
</dbReference>